<evidence type="ECO:0008006" key="3">
    <source>
        <dbReference type="Google" id="ProtNLM"/>
    </source>
</evidence>
<sequence>MKEKRLLLLLLLIFSSCLKENRTIQIDNWNNLIISKLNETDSSIYKQEDLKKNIDFILEFRKDIAEEINKLKSKEGFLNFVVYENFNCKFNPKDTVQIDIPFTKNKFYYNILIISDKENYSYELRGYSENKNRKFTKLKIENKEEYLEHLNPENIGIKKTNYLLNDFSVTSKIICKGKDLNIEVISTRLN</sequence>
<organism evidence="1 2">
    <name type="scientific">Flavobacterium cucumis</name>
    <dbReference type="NCBI Taxonomy" id="416016"/>
    <lineage>
        <taxon>Bacteria</taxon>
        <taxon>Pseudomonadati</taxon>
        <taxon>Bacteroidota</taxon>
        <taxon>Flavobacteriia</taxon>
        <taxon>Flavobacteriales</taxon>
        <taxon>Flavobacteriaceae</taxon>
        <taxon>Flavobacterium</taxon>
    </lineage>
</organism>
<gene>
    <name evidence="1" type="ORF">SAMN05443547_1192</name>
</gene>
<reference evidence="2" key="1">
    <citation type="submission" date="2016-12" db="EMBL/GenBank/DDBJ databases">
        <authorList>
            <person name="Varghese N."/>
            <person name="Submissions S."/>
        </authorList>
    </citation>
    <scope>NUCLEOTIDE SEQUENCE [LARGE SCALE GENOMIC DNA]</scope>
    <source>
        <strain evidence="2">DSM 18830</strain>
    </source>
</reference>
<proteinExistence type="predicted"/>
<dbReference type="AlphaFoldDB" id="A0A1M7ZVE3"/>
<accession>A0A1M7ZVE3</accession>
<name>A0A1M7ZVE3_9FLAO</name>
<protein>
    <recommendedName>
        <fullName evidence="3">Lipoprotein</fullName>
    </recommendedName>
</protein>
<dbReference type="Proteomes" id="UP000184611">
    <property type="component" value="Unassembled WGS sequence"/>
</dbReference>
<keyword evidence="2" id="KW-1185">Reference proteome</keyword>
<dbReference type="RefSeq" id="WP_073582308.1">
    <property type="nucleotide sequence ID" value="NZ_FRYK01000001.1"/>
</dbReference>
<dbReference type="STRING" id="416016.SAMN05443547_1192"/>
<evidence type="ECO:0000313" key="1">
    <source>
        <dbReference type="EMBL" id="SHO72851.1"/>
    </source>
</evidence>
<dbReference type="PROSITE" id="PS51257">
    <property type="entry name" value="PROKAR_LIPOPROTEIN"/>
    <property type="match status" value="1"/>
</dbReference>
<dbReference type="EMBL" id="FRYK01000001">
    <property type="protein sequence ID" value="SHO72851.1"/>
    <property type="molecule type" value="Genomic_DNA"/>
</dbReference>
<evidence type="ECO:0000313" key="2">
    <source>
        <dbReference type="Proteomes" id="UP000184611"/>
    </source>
</evidence>
<dbReference type="OrthoDB" id="1467091at2"/>